<feature type="non-terminal residue" evidence="1">
    <location>
        <position position="1"/>
    </location>
</feature>
<organism evidence="1 2">
    <name type="scientific">Heterotrigona itama</name>
    <dbReference type="NCBI Taxonomy" id="395501"/>
    <lineage>
        <taxon>Eukaryota</taxon>
        <taxon>Metazoa</taxon>
        <taxon>Ecdysozoa</taxon>
        <taxon>Arthropoda</taxon>
        <taxon>Hexapoda</taxon>
        <taxon>Insecta</taxon>
        <taxon>Pterygota</taxon>
        <taxon>Neoptera</taxon>
        <taxon>Endopterygota</taxon>
        <taxon>Hymenoptera</taxon>
        <taxon>Apocrita</taxon>
        <taxon>Aculeata</taxon>
        <taxon>Apoidea</taxon>
        <taxon>Anthophila</taxon>
        <taxon>Apidae</taxon>
        <taxon>Heterotrigona</taxon>
    </lineage>
</organism>
<reference evidence="1" key="1">
    <citation type="submission" date="2020-07" db="EMBL/GenBank/DDBJ databases">
        <authorList>
            <person name="Nazaruddin N."/>
        </authorList>
    </citation>
    <scope>NUCLEOTIDE SEQUENCE</scope>
</reference>
<comment type="caution">
    <text evidence="1">The sequence shown here is derived from an EMBL/GenBank/DDBJ whole genome shotgun (WGS) entry which is preliminary data.</text>
</comment>
<evidence type="ECO:0000313" key="1">
    <source>
        <dbReference type="EMBL" id="CAD1473220.1"/>
    </source>
</evidence>
<protein>
    <submittedName>
        <fullName evidence="1">Uncharacterized protein</fullName>
    </submittedName>
</protein>
<evidence type="ECO:0000313" key="2">
    <source>
        <dbReference type="Proteomes" id="UP000752696"/>
    </source>
</evidence>
<gene>
    <name evidence="1" type="ORF">MHI_LOCUS364070</name>
</gene>
<dbReference type="AlphaFoldDB" id="A0A6V7H1G3"/>
<dbReference type="EMBL" id="CAJDYZ010006280">
    <property type="protein sequence ID" value="CAD1473220.1"/>
    <property type="molecule type" value="Genomic_DNA"/>
</dbReference>
<dbReference type="Proteomes" id="UP000752696">
    <property type="component" value="Unassembled WGS sequence"/>
</dbReference>
<accession>A0A6V7H1G3</accession>
<keyword evidence="2" id="KW-1185">Reference proteome</keyword>
<feature type="non-terminal residue" evidence="1">
    <location>
        <position position="94"/>
    </location>
</feature>
<sequence>TSDLWSHDLGLSKTLLGHCGSLWRILALRMVRECFRSPRNRPRPLSRNLVVSKDRKFEQPGGKLAIFSRCRFAKKKFQDLCKSVELFRIFTAHL</sequence>
<proteinExistence type="predicted"/>
<name>A0A6V7H1G3_9HYME</name>